<evidence type="ECO:0000256" key="4">
    <source>
        <dbReference type="ARBA" id="ARBA00022679"/>
    </source>
</evidence>
<keyword evidence="7" id="KW-0443">Lipid metabolism</keyword>
<dbReference type="EMBL" id="FUKQ01000035">
    <property type="protein sequence ID" value="SJN34946.1"/>
    <property type="molecule type" value="Genomic_DNA"/>
</dbReference>
<evidence type="ECO:0000256" key="11">
    <source>
        <dbReference type="NCBIfam" id="TIGR00560"/>
    </source>
</evidence>
<keyword evidence="3" id="KW-0444">Lipid biosynthesis</keyword>
<dbReference type="NCBIfam" id="TIGR00560">
    <property type="entry name" value="pgsA"/>
    <property type="match status" value="1"/>
</dbReference>
<evidence type="ECO:0000256" key="10">
    <source>
        <dbReference type="ARBA" id="ARBA00023264"/>
    </source>
</evidence>
<comment type="similarity">
    <text evidence="2 12">Belongs to the CDP-alcohol phosphatidyltransferase class-I family.</text>
</comment>
<sequence length="206" mass="23175">MTSAAPAGKAPSQWNVPNVLTGVRMLLVPVFAWMLLSHPHEFDWRLWTTVVFCIAIATDFVDGKIARKYNLVTNFGKLWDPIADKALTGMAFVGLSILGELQWWVTIIILIREWGITILRWGIMKYGVMAANQGGKLKTFTQSLALVLYLMWLPKLPEVLQWLAWGLMGAAFVLTVLTGLDYLREAARLRREALARWAAEGHPGRP</sequence>
<dbReference type="RefSeq" id="WP_094764871.1">
    <property type="nucleotide sequence ID" value="NZ_FUKQ01000035.1"/>
</dbReference>
<dbReference type="InterPro" id="IPR004570">
    <property type="entry name" value="Phosphatidylglycerol_P_synth"/>
</dbReference>
<dbReference type="InterPro" id="IPR043130">
    <property type="entry name" value="CDP-OH_PTrfase_TM_dom"/>
</dbReference>
<dbReference type="InterPro" id="IPR000462">
    <property type="entry name" value="CDP-OH_P_trans"/>
</dbReference>
<feature type="transmembrane region" description="Helical" evidence="13">
    <location>
        <begin position="44"/>
        <end position="61"/>
    </location>
</feature>
<evidence type="ECO:0000256" key="7">
    <source>
        <dbReference type="ARBA" id="ARBA00023098"/>
    </source>
</evidence>
<keyword evidence="9" id="KW-0594">Phospholipid biosynthesis</keyword>
<dbReference type="Proteomes" id="UP000188342">
    <property type="component" value="Unassembled WGS sequence"/>
</dbReference>
<dbReference type="Gene3D" id="1.20.120.1760">
    <property type="match status" value="1"/>
</dbReference>
<keyword evidence="6 13" id="KW-1133">Transmembrane helix</keyword>
<evidence type="ECO:0000313" key="14">
    <source>
        <dbReference type="EMBL" id="SJN34946.1"/>
    </source>
</evidence>
<dbReference type="STRING" id="1255658.FM114_09250"/>
<evidence type="ECO:0000256" key="8">
    <source>
        <dbReference type="ARBA" id="ARBA00023136"/>
    </source>
</evidence>
<comment type="subcellular location">
    <subcellularLocation>
        <location evidence="1">Membrane</location>
        <topology evidence="1">Multi-pass membrane protein</topology>
    </subcellularLocation>
</comment>
<dbReference type="InterPro" id="IPR048254">
    <property type="entry name" value="CDP_ALCOHOL_P_TRANSF_CS"/>
</dbReference>
<dbReference type="EC" id="2.7.8.5" evidence="11"/>
<evidence type="ECO:0000313" key="15">
    <source>
        <dbReference type="Proteomes" id="UP000188342"/>
    </source>
</evidence>
<evidence type="ECO:0000256" key="9">
    <source>
        <dbReference type="ARBA" id="ARBA00023209"/>
    </source>
</evidence>
<protein>
    <recommendedName>
        <fullName evidence="11">CDP-diacylglycerol--glycerol-3-phosphate 3-phosphatidyltransferase</fullName>
        <ecNumber evidence="11">2.7.8.5</ecNumber>
    </recommendedName>
</protein>
<dbReference type="AlphaFoldDB" id="A0A1R4JSE4"/>
<dbReference type="GO" id="GO:0008444">
    <property type="term" value="F:CDP-diacylglycerol-glycerol-3-phosphate 3-phosphatidyltransferase activity"/>
    <property type="evidence" value="ECO:0007669"/>
    <property type="project" value="UniProtKB-UniRule"/>
</dbReference>
<organism evidence="14 15">
    <name type="scientific">Luteococcus japonicus LSP_Lj1</name>
    <dbReference type="NCBI Taxonomy" id="1255658"/>
    <lineage>
        <taxon>Bacteria</taxon>
        <taxon>Bacillati</taxon>
        <taxon>Actinomycetota</taxon>
        <taxon>Actinomycetes</taxon>
        <taxon>Propionibacteriales</taxon>
        <taxon>Propionibacteriaceae</taxon>
        <taxon>Luteococcus</taxon>
    </lineage>
</organism>
<feature type="transmembrane region" description="Helical" evidence="13">
    <location>
        <begin position="159"/>
        <end position="183"/>
    </location>
</feature>
<evidence type="ECO:0000256" key="13">
    <source>
        <dbReference type="SAM" id="Phobius"/>
    </source>
</evidence>
<proteinExistence type="inferred from homology"/>
<dbReference type="InterPro" id="IPR050324">
    <property type="entry name" value="CDP-alcohol_PTase-I"/>
</dbReference>
<dbReference type="PANTHER" id="PTHR14269:SF52">
    <property type="entry name" value="PHOSPHATIDYLGLYCEROPHOSPHATE SYNTHASE-RELATED"/>
    <property type="match status" value="1"/>
</dbReference>
<evidence type="ECO:0000256" key="3">
    <source>
        <dbReference type="ARBA" id="ARBA00022516"/>
    </source>
</evidence>
<gene>
    <name evidence="14" type="ORF">FM114_09250</name>
</gene>
<keyword evidence="10" id="KW-1208">Phospholipid metabolism</keyword>
<dbReference type="GO" id="GO:0016020">
    <property type="term" value="C:membrane"/>
    <property type="evidence" value="ECO:0007669"/>
    <property type="project" value="UniProtKB-SubCell"/>
</dbReference>
<dbReference type="PANTHER" id="PTHR14269">
    <property type="entry name" value="CDP-DIACYLGLYCEROL--GLYCEROL-3-PHOSPHATE 3-PHOSPHATIDYLTRANSFERASE-RELATED"/>
    <property type="match status" value="1"/>
</dbReference>
<evidence type="ECO:0000256" key="6">
    <source>
        <dbReference type="ARBA" id="ARBA00022989"/>
    </source>
</evidence>
<dbReference type="GO" id="GO:0046474">
    <property type="term" value="P:glycerophospholipid biosynthetic process"/>
    <property type="evidence" value="ECO:0007669"/>
    <property type="project" value="TreeGrafter"/>
</dbReference>
<dbReference type="PROSITE" id="PS00379">
    <property type="entry name" value="CDP_ALCOHOL_P_TRANSF"/>
    <property type="match status" value="1"/>
</dbReference>
<keyword evidence="8 13" id="KW-0472">Membrane</keyword>
<reference evidence="14 15" key="1">
    <citation type="submission" date="2017-02" db="EMBL/GenBank/DDBJ databases">
        <authorList>
            <person name="Peterson S.W."/>
        </authorList>
    </citation>
    <scope>NUCLEOTIDE SEQUENCE [LARGE SCALE GENOMIC DNA]</scope>
    <source>
        <strain evidence="14 15">LSP_Lj1</strain>
    </source>
</reference>
<keyword evidence="5 13" id="KW-0812">Transmembrane</keyword>
<keyword evidence="15" id="KW-1185">Reference proteome</keyword>
<dbReference type="UniPathway" id="UPA00085"/>
<feature type="transmembrane region" description="Helical" evidence="13">
    <location>
        <begin position="135"/>
        <end position="153"/>
    </location>
</feature>
<dbReference type="Pfam" id="PF01066">
    <property type="entry name" value="CDP-OH_P_transf"/>
    <property type="match status" value="1"/>
</dbReference>
<evidence type="ECO:0000256" key="2">
    <source>
        <dbReference type="ARBA" id="ARBA00010441"/>
    </source>
</evidence>
<accession>A0A1R4JSE4</accession>
<feature type="transmembrane region" description="Helical" evidence="13">
    <location>
        <begin position="19"/>
        <end position="38"/>
    </location>
</feature>
<evidence type="ECO:0000256" key="12">
    <source>
        <dbReference type="RuleBase" id="RU003750"/>
    </source>
</evidence>
<dbReference type="PIRSF" id="PIRSF000847">
    <property type="entry name" value="Phos_ph_gly_syn"/>
    <property type="match status" value="1"/>
</dbReference>
<evidence type="ECO:0000256" key="1">
    <source>
        <dbReference type="ARBA" id="ARBA00004141"/>
    </source>
</evidence>
<evidence type="ECO:0000256" key="5">
    <source>
        <dbReference type="ARBA" id="ARBA00022692"/>
    </source>
</evidence>
<dbReference type="OrthoDB" id="9796672at2"/>
<name>A0A1R4JSE4_9ACTN</name>
<keyword evidence="4 12" id="KW-0808">Transferase</keyword>